<dbReference type="InterPro" id="IPR026906">
    <property type="entry name" value="LRR_5"/>
</dbReference>
<feature type="signal peptide" evidence="12">
    <location>
        <begin position="1"/>
        <end position="25"/>
    </location>
</feature>
<feature type="domain" description="TIR" evidence="13">
    <location>
        <begin position="563"/>
        <end position="700"/>
    </location>
</feature>
<dbReference type="SMART" id="SM00082">
    <property type="entry name" value="LRRCT"/>
    <property type="match status" value="1"/>
</dbReference>
<dbReference type="Gene3D" id="3.40.50.10140">
    <property type="entry name" value="Toll/interleukin-1 receptor homology (TIR) domain"/>
    <property type="match status" value="1"/>
</dbReference>
<dbReference type="GO" id="GO:0038023">
    <property type="term" value="F:signaling receptor activity"/>
    <property type="evidence" value="ECO:0007669"/>
    <property type="project" value="TreeGrafter"/>
</dbReference>
<protein>
    <submittedName>
        <fullName evidence="14">TLR13</fullName>
    </submittedName>
</protein>
<dbReference type="InterPro" id="IPR000483">
    <property type="entry name" value="Cys-rich_flank_reg_C"/>
</dbReference>
<name>A0A6J8BND9_MYTCO</name>
<evidence type="ECO:0000256" key="7">
    <source>
        <dbReference type="ARBA" id="ARBA00022989"/>
    </source>
</evidence>
<keyword evidence="9" id="KW-0675">Receptor</keyword>
<evidence type="ECO:0000259" key="13">
    <source>
        <dbReference type="PROSITE" id="PS50104"/>
    </source>
</evidence>
<evidence type="ECO:0000256" key="2">
    <source>
        <dbReference type="ARBA" id="ARBA00009634"/>
    </source>
</evidence>
<reference evidence="14 15" key="1">
    <citation type="submission" date="2020-06" db="EMBL/GenBank/DDBJ databases">
        <authorList>
            <person name="Li R."/>
            <person name="Bekaert M."/>
        </authorList>
    </citation>
    <scope>NUCLEOTIDE SEQUENCE [LARGE SCALE GENOMIC DNA]</scope>
    <source>
        <strain evidence="15">wild</strain>
    </source>
</reference>
<dbReference type="EMBL" id="CACVKT020003597">
    <property type="protein sequence ID" value="CAC5384610.1"/>
    <property type="molecule type" value="Genomic_DNA"/>
</dbReference>
<accession>A0A6J8BND9</accession>
<keyword evidence="10" id="KW-0325">Glycoprotein</keyword>
<sequence>MDMKRVVLNLFYVCIGYICVSLTESYDKCPKGANKCHFVDNDKATCRNFHYIPMLKEYVLTLELRCCYLPHITRQTFQNISSNKIIHLAFKKYNSVQTITTDAFTDLKYLQSLEVSWEKQFDVLHFKSSLKSLNVSLFKELYFERNGWTSLPKSLFAYLAGFKLSVLSLSENDFEIMNASIFKPISGLRKFVCIKCSITDLNANGLKTVEAIDLTSNNIIEIPDFCDATGKHSLAPVLKTLTLSENAIRLILPNSFKCLQSLETLVLDGNIITELTKNGFSTLPSLIRLSINYIPRLKRIRMKAFNSTSLRILQFRQNGFRFDNDNAYHFRDLFINTYNLRKLDLSKNYLPHKKQHLLRILSPLKKLRKLYMETTGLSEIPEGLFQNMPFLQKLTLIGNKITRWNPSTFANMTNLRKLHLDGNLIHIINKTSFPTMLLNKLEIFEISNNPFWCTCDQRWFLDMLRSTNITKKIRNWPKFYSCAYPENLKNSLLDSYRPTDAECEINYFTSIIIIAVCSVLIFVFFSALILYRCHINIKNLLYFARVHHRIKKGYLKLMSCNDFDFDVFVVYCDSDRQWVHNVLIKRLEDKGLKICIHHRDFQIGEPIINNIEKFMNKSWKIIVVMSNDFAKSEWCQWEVNLALERRRRQGMNALVLIMYRQIDSKHMTSGLRTLLNTTPHLIFTEGLGEGMFWNAVLNGINKSLMLPPTAVL</sequence>
<keyword evidence="3" id="KW-0433">Leucine-rich repeat</keyword>
<dbReference type="Pfam" id="PF01582">
    <property type="entry name" value="TIR"/>
    <property type="match status" value="1"/>
</dbReference>
<dbReference type="PANTHER" id="PTHR24365">
    <property type="entry name" value="TOLL-LIKE RECEPTOR"/>
    <property type="match status" value="1"/>
</dbReference>
<evidence type="ECO:0000256" key="10">
    <source>
        <dbReference type="ARBA" id="ARBA00023180"/>
    </source>
</evidence>
<gene>
    <name evidence="14" type="ORF">MCOR_20233</name>
</gene>
<evidence type="ECO:0000256" key="8">
    <source>
        <dbReference type="ARBA" id="ARBA00023136"/>
    </source>
</evidence>
<dbReference type="InterPro" id="IPR035897">
    <property type="entry name" value="Toll_tir_struct_dom_sf"/>
</dbReference>
<organism evidence="14 15">
    <name type="scientific">Mytilus coruscus</name>
    <name type="common">Sea mussel</name>
    <dbReference type="NCBI Taxonomy" id="42192"/>
    <lineage>
        <taxon>Eukaryota</taxon>
        <taxon>Metazoa</taxon>
        <taxon>Spiralia</taxon>
        <taxon>Lophotrochozoa</taxon>
        <taxon>Mollusca</taxon>
        <taxon>Bivalvia</taxon>
        <taxon>Autobranchia</taxon>
        <taxon>Pteriomorphia</taxon>
        <taxon>Mytilida</taxon>
        <taxon>Mytiloidea</taxon>
        <taxon>Mytilidae</taxon>
        <taxon>Mytilinae</taxon>
        <taxon>Mytilus</taxon>
    </lineage>
</organism>
<dbReference type="SUPFAM" id="SSF52058">
    <property type="entry name" value="L domain-like"/>
    <property type="match status" value="1"/>
</dbReference>
<dbReference type="SMART" id="SM00255">
    <property type="entry name" value="TIR"/>
    <property type="match status" value="1"/>
</dbReference>
<feature type="chain" id="PRO_5026921058" evidence="12">
    <location>
        <begin position="26"/>
        <end position="712"/>
    </location>
</feature>
<dbReference type="GO" id="GO:0007165">
    <property type="term" value="P:signal transduction"/>
    <property type="evidence" value="ECO:0007669"/>
    <property type="project" value="InterPro"/>
</dbReference>
<feature type="transmembrane region" description="Helical" evidence="11">
    <location>
        <begin position="507"/>
        <end position="531"/>
    </location>
</feature>
<dbReference type="InterPro" id="IPR032675">
    <property type="entry name" value="LRR_dom_sf"/>
</dbReference>
<keyword evidence="4 11" id="KW-0812">Transmembrane</keyword>
<evidence type="ECO:0000256" key="6">
    <source>
        <dbReference type="ARBA" id="ARBA00022737"/>
    </source>
</evidence>
<dbReference type="Proteomes" id="UP000507470">
    <property type="component" value="Unassembled WGS sequence"/>
</dbReference>
<dbReference type="AlphaFoldDB" id="A0A6J8BND9"/>
<dbReference type="PANTHER" id="PTHR24365:SF541">
    <property type="entry name" value="PROTEIN TOLL-RELATED"/>
    <property type="match status" value="1"/>
</dbReference>
<proteinExistence type="inferred from homology"/>
<evidence type="ECO:0000256" key="9">
    <source>
        <dbReference type="ARBA" id="ARBA00023170"/>
    </source>
</evidence>
<dbReference type="InterPro" id="IPR000157">
    <property type="entry name" value="TIR_dom"/>
</dbReference>
<dbReference type="InterPro" id="IPR003591">
    <property type="entry name" value="Leu-rich_rpt_typical-subtyp"/>
</dbReference>
<dbReference type="SUPFAM" id="SSF52200">
    <property type="entry name" value="Toll/Interleukin receptor TIR domain"/>
    <property type="match status" value="1"/>
</dbReference>
<evidence type="ECO:0000256" key="5">
    <source>
        <dbReference type="ARBA" id="ARBA00022729"/>
    </source>
</evidence>
<evidence type="ECO:0000256" key="1">
    <source>
        <dbReference type="ARBA" id="ARBA00004479"/>
    </source>
</evidence>
<dbReference type="InterPro" id="IPR001611">
    <property type="entry name" value="Leu-rich_rpt"/>
</dbReference>
<keyword evidence="15" id="KW-1185">Reference proteome</keyword>
<dbReference type="SMART" id="SM00369">
    <property type="entry name" value="LRR_TYP"/>
    <property type="match status" value="5"/>
</dbReference>
<comment type="similarity">
    <text evidence="2">Belongs to the Toll-like receptor family.</text>
</comment>
<dbReference type="Pfam" id="PF13306">
    <property type="entry name" value="LRR_5"/>
    <property type="match status" value="1"/>
</dbReference>
<evidence type="ECO:0000256" key="4">
    <source>
        <dbReference type="ARBA" id="ARBA00022692"/>
    </source>
</evidence>
<evidence type="ECO:0000256" key="3">
    <source>
        <dbReference type="ARBA" id="ARBA00022614"/>
    </source>
</evidence>
<dbReference type="PROSITE" id="PS50104">
    <property type="entry name" value="TIR"/>
    <property type="match status" value="1"/>
</dbReference>
<evidence type="ECO:0000256" key="12">
    <source>
        <dbReference type="SAM" id="SignalP"/>
    </source>
</evidence>
<keyword evidence="7 11" id="KW-1133">Transmembrane helix</keyword>
<evidence type="ECO:0000313" key="14">
    <source>
        <dbReference type="EMBL" id="CAC5384610.1"/>
    </source>
</evidence>
<keyword evidence="6" id="KW-0677">Repeat</keyword>
<comment type="subcellular location">
    <subcellularLocation>
        <location evidence="1">Membrane</location>
        <topology evidence="1">Single-pass type I membrane protein</topology>
    </subcellularLocation>
</comment>
<evidence type="ECO:0000256" key="11">
    <source>
        <dbReference type="SAM" id="Phobius"/>
    </source>
</evidence>
<dbReference type="Pfam" id="PF13855">
    <property type="entry name" value="LRR_8"/>
    <property type="match status" value="1"/>
</dbReference>
<keyword evidence="8 11" id="KW-0472">Membrane</keyword>
<evidence type="ECO:0000313" key="15">
    <source>
        <dbReference type="Proteomes" id="UP000507470"/>
    </source>
</evidence>
<dbReference type="Gene3D" id="3.80.10.10">
    <property type="entry name" value="Ribonuclease Inhibitor"/>
    <property type="match status" value="3"/>
</dbReference>
<dbReference type="GO" id="GO:0005886">
    <property type="term" value="C:plasma membrane"/>
    <property type="evidence" value="ECO:0007669"/>
    <property type="project" value="TreeGrafter"/>
</dbReference>
<keyword evidence="5 12" id="KW-0732">Signal</keyword>
<dbReference type="OrthoDB" id="6155791at2759"/>